<dbReference type="OMA" id="SSIEWCI"/>
<evidence type="ECO:0000313" key="2">
    <source>
        <dbReference type="Proteomes" id="UP000264840"/>
    </source>
</evidence>
<evidence type="ECO:0000313" key="1">
    <source>
        <dbReference type="Ensembl" id="ENSHBUP00000005106.1"/>
    </source>
</evidence>
<dbReference type="AlphaFoldDB" id="A0A3Q3BS92"/>
<reference evidence="1" key="1">
    <citation type="submission" date="2025-08" db="UniProtKB">
        <authorList>
            <consortium name="Ensembl"/>
        </authorList>
    </citation>
    <scope>IDENTIFICATION</scope>
</reference>
<keyword evidence="2" id="KW-1185">Reference proteome</keyword>
<name>A0A3Q3BS92_HAPBU</name>
<dbReference type="InterPro" id="IPR043130">
    <property type="entry name" value="CDP-OH_PTrfase_TM_dom"/>
</dbReference>
<accession>A0A3Q3BS92</accession>
<organism evidence="1 2">
    <name type="scientific">Haplochromis burtoni</name>
    <name type="common">Burton's mouthbrooder</name>
    <name type="synonym">Chromis burtoni</name>
    <dbReference type="NCBI Taxonomy" id="8153"/>
    <lineage>
        <taxon>Eukaryota</taxon>
        <taxon>Metazoa</taxon>
        <taxon>Chordata</taxon>
        <taxon>Craniata</taxon>
        <taxon>Vertebrata</taxon>
        <taxon>Euteleostomi</taxon>
        <taxon>Actinopterygii</taxon>
        <taxon>Neopterygii</taxon>
        <taxon>Teleostei</taxon>
        <taxon>Neoteleostei</taxon>
        <taxon>Acanthomorphata</taxon>
        <taxon>Ovalentaria</taxon>
        <taxon>Cichlomorphae</taxon>
        <taxon>Cichliformes</taxon>
        <taxon>Cichlidae</taxon>
        <taxon>African cichlids</taxon>
        <taxon>Pseudocrenilabrinae</taxon>
        <taxon>Haplochromini</taxon>
        <taxon>Haplochromis</taxon>
    </lineage>
</organism>
<dbReference type="Gene3D" id="1.20.120.1760">
    <property type="match status" value="1"/>
</dbReference>
<dbReference type="STRING" id="8153.ENSHBUP00000005106"/>
<dbReference type="Ensembl" id="ENSHBUT00000007568.1">
    <property type="protein sequence ID" value="ENSHBUP00000005106.1"/>
    <property type="gene ID" value="ENSHBUG00000006454.1"/>
</dbReference>
<dbReference type="GeneTree" id="ENSGT00940000172043"/>
<sequence>MGLQVLLYWPNIVGEKHSVVLHCCVPTVLCAAVDGWLARRLGLTSRFAAWLDVAVDNLGRDMLWSLLFKVLRLKHIITHAQGDENEWKNSFGGSPPLVQLHINVLLLGFRTPLGVWVVGGLHCLPVWLYPCQWECCPTGWSCLCGSSITLSQMFSLQVWCIWTHIEHLEETKS</sequence>
<reference evidence="1" key="2">
    <citation type="submission" date="2025-09" db="UniProtKB">
        <authorList>
            <consortium name="Ensembl"/>
        </authorList>
    </citation>
    <scope>IDENTIFICATION</scope>
</reference>
<proteinExistence type="predicted"/>
<protein>
    <submittedName>
        <fullName evidence="1">Uncharacterized protein</fullName>
    </submittedName>
</protein>
<dbReference type="Proteomes" id="UP000264840">
    <property type="component" value="Unplaced"/>
</dbReference>